<dbReference type="InterPro" id="IPR036568">
    <property type="entry name" value="GGCT-like_sf"/>
</dbReference>
<evidence type="ECO:0000313" key="5">
    <source>
        <dbReference type="Proteomes" id="UP001652626"/>
    </source>
</evidence>
<dbReference type="EC" id="4.3.2.9" evidence="1"/>
<dbReference type="OMA" id="VIPVERW"/>
<dbReference type="PANTHER" id="PTHR12935">
    <property type="entry name" value="GAMMA-GLUTAMYLCYCLOTRANSFERASE"/>
    <property type="match status" value="1"/>
</dbReference>
<gene>
    <name evidence="6" type="primary">LOC113402047</name>
</gene>
<evidence type="ECO:0000256" key="2">
    <source>
        <dbReference type="ARBA" id="ARBA00023239"/>
    </source>
</evidence>
<reference evidence="5" key="1">
    <citation type="submission" date="2025-05" db="UniProtKB">
        <authorList>
            <consortium name="RefSeq"/>
        </authorList>
    </citation>
    <scope>NUCLEOTIDE SEQUENCE [LARGE SCALE GENOMIC DNA]</scope>
</reference>
<proteinExistence type="predicted"/>
<dbReference type="InterPro" id="IPR013024">
    <property type="entry name" value="GGCT-like"/>
</dbReference>
<dbReference type="GeneID" id="113402047"/>
<name>A0A8B8ILH2_VANTA</name>
<dbReference type="PANTHER" id="PTHR12935:SF0">
    <property type="entry name" value="GAMMA-GLUTAMYLCYCLOTRANSFERASE"/>
    <property type="match status" value="1"/>
</dbReference>
<dbReference type="RefSeq" id="XP_026497950.2">
    <property type="nucleotide sequence ID" value="XM_026642165.2"/>
</dbReference>
<protein>
    <recommendedName>
        <fullName evidence="1">gamma-glutamylcyclotransferase</fullName>
        <ecNumber evidence="1">4.3.2.9</ecNumber>
    </recommendedName>
</protein>
<evidence type="ECO:0000256" key="4">
    <source>
        <dbReference type="PIRSR" id="PIRSR617939-2"/>
    </source>
</evidence>
<accession>A0A8B8ILH2</accession>
<dbReference type="AlphaFoldDB" id="A0A8B8ILH2"/>
<dbReference type="OrthoDB" id="2924818at2759"/>
<evidence type="ECO:0000256" key="1">
    <source>
        <dbReference type="ARBA" id="ARBA00012346"/>
    </source>
</evidence>
<dbReference type="Gene3D" id="3.10.490.10">
    <property type="entry name" value="Gamma-glutamyl cyclotransferase-like"/>
    <property type="match status" value="1"/>
</dbReference>
<dbReference type="SUPFAM" id="SSF110857">
    <property type="entry name" value="Gamma-glutamyl cyclotransferase-like"/>
    <property type="match status" value="1"/>
</dbReference>
<feature type="binding site" evidence="4">
    <location>
        <position position="121"/>
    </location>
    <ligand>
        <name>substrate</name>
    </ligand>
</feature>
<feature type="active site" description="Proton acceptor" evidence="3">
    <location>
        <position position="69"/>
    </location>
</feature>
<dbReference type="CDD" id="cd06661">
    <property type="entry name" value="GGCT_like"/>
    <property type="match status" value="1"/>
</dbReference>
<dbReference type="Pfam" id="PF13772">
    <property type="entry name" value="AIG2_2"/>
    <property type="match status" value="1"/>
</dbReference>
<sequence length="198" mass="23114">MLSFRMKLYSLSAEFVSIARLDNSRLDFIRYSKFWEGPTATVVPTANAHVWGVIWRLPVDNLDRLNEQEGIERKIYYAKFVQVLSPYLGIFSCRIYIQTINPLPIGDKDEIPVERWPPWAYKKVLILGAIEHGLPQYYIGMLKNIKNNGQKGCYKMYCFLKQYANNNKSCSCISEKTVQKPLQLDLRKFRAQKYNTAK</sequence>
<dbReference type="InterPro" id="IPR017939">
    <property type="entry name" value="G-Glutamylcylcotransferase"/>
</dbReference>
<organism evidence="5 6">
    <name type="scientific">Vanessa tameamea</name>
    <name type="common">Kamehameha butterfly</name>
    <dbReference type="NCBI Taxonomy" id="334116"/>
    <lineage>
        <taxon>Eukaryota</taxon>
        <taxon>Metazoa</taxon>
        <taxon>Ecdysozoa</taxon>
        <taxon>Arthropoda</taxon>
        <taxon>Hexapoda</taxon>
        <taxon>Insecta</taxon>
        <taxon>Pterygota</taxon>
        <taxon>Neoptera</taxon>
        <taxon>Endopterygota</taxon>
        <taxon>Lepidoptera</taxon>
        <taxon>Glossata</taxon>
        <taxon>Ditrysia</taxon>
        <taxon>Papilionoidea</taxon>
        <taxon>Nymphalidae</taxon>
        <taxon>Nymphalinae</taxon>
        <taxon>Vanessa</taxon>
    </lineage>
</organism>
<keyword evidence="2" id="KW-0456">Lyase</keyword>
<evidence type="ECO:0000256" key="3">
    <source>
        <dbReference type="PIRSR" id="PIRSR617939-1"/>
    </source>
</evidence>
<evidence type="ECO:0000313" key="6">
    <source>
        <dbReference type="RefSeq" id="XP_026497950.2"/>
    </source>
</evidence>
<keyword evidence="5" id="KW-1185">Reference proteome</keyword>
<dbReference type="GO" id="GO:0003839">
    <property type="term" value="F:gamma-glutamylcyclotransferase activity"/>
    <property type="evidence" value="ECO:0007669"/>
    <property type="project" value="UniProtKB-EC"/>
</dbReference>
<reference evidence="6" key="2">
    <citation type="submission" date="2025-08" db="UniProtKB">
        <authorList>
            <consortium name="RefSeq"/>
        </authorList>
    </citation>
    <scope>IDENTIFICATION</scope>
    <source>
        <tissue evidence="6">Whole body</tissue>
    </source>
</reference>
<dbReference type="Proteomes" id="UP001652626">
    <property type="component" value="Chromosome 2"/>
</dbReference>